<dbReference type="Gene3D" id="3.40.50.720">
    <property type="entry name" value="NAD(P)-binding Rossmann-like Domain"/>
    <property type="match status" value="1"/>
</dbReference>
<comment type="similarity">
    <text evidence="8">Belongs to the LDH/MDH superfamily.</text>
</comment>
<keyword evidence="4 7" id="KW-0520">NAD</keyword>
<sequence length="311" mass="33228">MSLQTRKIALVGGGQIGTALALMITQKDHAEVVIVDLPEAVDPIKGKALDIMALRPHAGVDVEITATSDYSKIADAEVVIVTAGIPRKAGMSRNDLLEINLGVIESVAKEVATHAPNAFVVLSTNPVDTMCQAFQRHSGFPKNRVIGLSGALDSGRFRLFIAMETGFSAKDVSCMVMGGHGPSMIPLTRTATVGGIPIQTLLSDEKIEEIVERTRHAGTEIVQLMGQGSAYISPASAIMEMVEAYLYNKKRLIASSVRCDGEYGINDCFIGVPCVIGAGGVEKIVEMELTASEQSQLKTNYQSLLENIKQI</sequence>
<feature type="active site" description="Proton acceptor" evidence="5">
    <location>
        <position position="180"/>
    </location>
</feature>
<evidence type="ECO:0000256" key="5">
    <source>
        <dbReference type="PIRSR" id="PIRSR000102-1"/>
    </source>
</evidence>
<name>A0A8J6P389_9GAMM</name>
<dbReference type="PIRSF" id="PIRSF000102">
    <property type="entry name" value="Lac_mal_DH"/>
    <property type="match status" value="1"/>
</dbReference>
<evidence type="ECO:0000256" key="1">
    <source>
        <dbReference type="ARBA" id="ARBA00003966"/>
    </source>
</evidence>
<dbReference type="CDD" id="cd01339">
    <property type="entry name" value="LDH-like_MDH"/>
    <property type="match status" value="1"/>
</dbReference>
<evidence type="ECO:0000313" key="12">
    <source>
        <dbReference type="Proteomes" id="UP000654401"/>
    </source>
</evidence>
<comment type="caution">
    <text evidence="11">The sequence shown here is derived from an EMBL/GenBank/DDBJ whole genome shotgun (WGS) entry which is preliminary data.</text>
</comment>
<evidence type="ECO:0000256" key="2">
    <source>
        <dbReference type="ARBA" id="ARBA00022532"/>
    </source>
</evidence>
<keyword evidence="3 8" id="KW-0560">Oxidoreductase</keyword>
<evidence type="ECO:0000259" key="9">
    <source>
        <dbReference type="Pfam" id="PF00056"/>
    </source>
</evidence>
<feature type="binding site" evidence="6">
    <location>
        <position position="93"/>
    </location>
    <ligand>
        <name>substrate</name>
    </ligand>
</feature>
<dbReference type="InterPro" id="IPR001236">
    <property type="entry name" value="Lactate/malate_DH_N"/>
</dbReference>
<dbReference type="NCBIfam" id="NF004863">
    <property type="entry name" value="PRK06223.1"/>
    <property type="match status" value="1"/>
</dbReference>
<dbReference type="InterPro" id="IPR036291">
    <property type="entry name" value="NAD(P)-bd_dom_sf"/>
</dbReference>
<dbReference type="InterPro" id="IPR011275">
    <property type="entry name" value="Malate_DH_type3"/>
</dbReference>
<dbReference type="GO" id="GO:0004459">
    <property type="term" value="F:L-lactate dehydrogenase (NAD+) activity"/>
    <property type="evidence" value="ECO:0007669"/>
    <property type="project" value="TreeGrafter"/>
</dbReference>
<evidence type="ECO:0000256" key="6">
    <source>
        <dbReference type="PIRSR" id="PIRSR000102-2"/>
    </source>
</evidence>
<evidence type="ECO:0000256" key="4">
    <source>
        <dbReference type="ARBA" id="ARBA00023027"/>
    </source>
</evidence>
<comment type="function">
    <text evidence="1">Catalyzes the reversible oxidation of malate to oxaloacetate.</text>
</comment>
<dbReference type="FunFam" id="3.90.110.10:FF:000004">
    <property type="entry name" value="Malate dehydrogenase"/>
    <property type="match status" value="1"/>
</dbReference>
<proteinExistence type="inferred from homology"/>
<feature type="binding site" evidence="7">
    <location>
        <position position="100"/>
    </location>
    <ligand>
        <name>NAD(+)</name>
        <dbReference type="ChEBI" id="CHEBI:57540"/>
    </ligand>
</feature>
<dbReference type="Pfam" id="PF02866">
    <property type="entry name" value="Ldh_1_C"/>
    <property type="match status" value="1"/>
</dbReference>
<reference evidence="11 12" key="1">
    <citation type="submission" date="2020-08" db="EMBL/GenBank/DDBJ databases">
        <title>Bridging the membrane lipid divide: bacteria of the FCB group superphylum have the potential to synthesize archaeal ether lipids.</title>
        <authorList>
            <person name="Villanueva L."/>
            <person name="Von Meijenfeldt F.A.B."/>
            <person name="Westbye A.B."/>
            <person name="Yadav S."/>
            <person name="Hopmans E.C."/>
            <person name="Dutilh B.E."/>
            <person name="Sinninghe Damste J.S."/>
        </authorList>
    </citation>
    <scope>NUCLEOTIDE SEQUENCE [LARGE SCALE GENOMIC DNA]</scope>
    <source>
        <strain evidence="11">NIOZ-UU100</strain>
    </source>
</reference>
<dbReference type="GO" id="GO:0006099">
    <property type="term" value="P:tricarboxylic acid cycle"/>
    <property type="evidence" value="ECO:0007669"/>
    <property type="project" value="UniProtKB-KW"/>
</dbReference>
<dbReference type="EC" id="1.1.1.37" evidence="11"/>
<evidence type="ECO:0000256" key="8">
    <source>
        <dbReference type="RuleBase" id="RU003369"/>
    </source>
</evidence>
<dbReference type="InterPro" id="IPR022383">
    <property type="entry name" value="Lactate/malate_DH_C"/>
</dbReference>
<dbReference type="NCBIfam" id="TIGR01763">
    <property type="entry name" value="MalateDH_bact"/>
    <property type="match status" value="1"/>
</dbReference>
<feature type="binding site" evidence="7">
    <location>
        <begin position="12"/>
        <end position="17"/>
    </location>
    <ligand>
        <name>NAD(+)</name>
        <dbReference type="ChEBI" id="CHEBI:57540"/>
    </ligand>
</feature>
<keyword evidence="2" id="KW-0816">Tricarboxylic acid cycle</keyword>
<dbReference type="Gene3D" id="3.90.110.10">
    <property type="entry name" value="Lactate dehydrogenase/glycoside hydrolase, family 4, C-terminal"/>
    <property type="match status" value="1"/>
</dbReference>
<dbReference type="PANTHER" id="PTHR43128">
    <property type="entry name" value="L-2-HYDROXYCARBOXYLATE DEHYDROGENASE (NAD(P)(+))"/>
    <property type="match status" value="1"/>
</dbReference>
<evidence type="ECO:0000313" key="11">
    <source>
        <dbReference type="EMBL" id="MBC8519304.1"/>
    </source>
</evidence>
<dbReference type="AlphaFoldDB" id="A0A8J6P389"/>
<feature type="binding site" evidence="6">
    <location>
        <position position="87"/>
    </location>
    <ligand>
        <name>substrate</name>
    </ligand>
</feature>
<dbReference type="Pfam" id="PF00056">
    <property type="entry name" value="Ldh_1_N"/>
    <property type="match status" value="1"/>
</dbReference>
<feature type="domain" description="Lactate/malate dehydrogenase C-terminal" evidence="10">
    <location>
        <begin position="152"/>
        <end position="310"/>
    </location>
</feature>
<dbReference type="PRINTS" id="PR00086">
    <property type="entry name" value="LLDHDRGNASE"/>
</dbReference>
<evidence type="ECO:0000256" key="7">
    <source>
        <dbReference type="PIRSR" id="PIRSR000102-3"/>
    </source>
</evidence>
<feature type="binding site" evidence="7">
    <location>
        <position position="36"/>
    </location>
    <ligand>
        <name>NAD(+)</name>
        <dbReference type="ChEBI" id="CHEBI:57540"/>
    </ligand>
</feature>
<dbReference type="PANTHER" id="PTHR43128:SF16">
    <property type="entry name" value="L-LACTATE DEHYDROGENASE"/>
    <property type="match status" value="1"/>
</dbReference>
<dbReference type="Proteomes" id="UP000654401">
    <property type="component" value="Unassembled WGS sequence"/>
</dbReference>
<dbReference type="InterPro" id="IPR015955">
    <property type="entry name" value="Lactate_DH/Glyco_Ohase_4_C"/>
</dbReference>
<organism evidence="11 12">
    <name type="scientific">Candidatus Thiopontia autotrophica</name>
    <dbReference type="NCBI Taxonomy" id="2841688"/>
    <lineage>
        <taxon>Bacteria</taxon>
        <taxon>Pseudomonadati</taxon>
        <taxon>Pseudomonadota</taxon>
        <taxon>Gammaproteobacteria</taxon>
        <taxon>Candidatus Thiopontia</taxon>
    </lineage>
</organism>
<accession>A0A8J6P389</accession>
<dbReference type="InterPro" id="IPR001557">
    <property type="entry name" value="L-lactate/malate_DH"/>
</dbReference>
<evidence type="ECO:0000259" key="10">
    <source>
        <dbReference type="Pfam" id="PF02866"/>
    </source>
</evidence>
<feature type="domain" description="Lactate/malate dehydrogenase N-terminal" evidence="9">
    <location>
        <begin position="7"/>
        <end position="147"/>
    </location>
</feature>
<gene>
    <name evidence="11" type="primary">mdh</name>
    <name evidence="11" type="ORF">H8D24_02720</name>
</gene>
<dbReference type="GO" id="GO:0006089">
    <property type="term" value="P:lactate metabolic process"/>
    <property type="evidence" value="ECO:0007669"/>
    <property type="project" value="TreeGrafter"/>
</dbReference>
<dbReference type="GO" id="GO:0030060">
    <property type="term" value="F:L-malate dehydrogenase (NAD+) activity"/>
    <property type="evidence" value="ECO:0007669"/>
    <property type="project" value="UniProtKB-EC"/>
</dbReference>
<dbReference type="EMBL" id="JACNFK010000020">
    <property type="protein sequence ID" value="MBC8519304.1"/>
    <property type="molecule type" value="Genomic_DNA"/>
</dbReference>
<dbReference type="SUPFAM" id="SSF56327">
    <property type="entry name" value="LDH C-terminal domain-like"/>
    <property type="match status" value="1"/>
</dbReference>
<dbReference type="SUPFAM" id="SSF51735">
    <property type="entry name" value="NAD(P)-binding Rossmann-fold domains"/>
    <property type="match status" value="1"/>
</dbReference>
<evidence type="ECO:0000256" key="3">
    <source>
        <dbReference type="ARBA" id="ARBA00023002"/>
    </source>
</evidence>
<protein>
    <submittedName>
        <fullName evidence="11">Malate dehydrogenase</fullName>
        <ecNumber evidence="11">1.1.1.37</ecNumber>
    </submittedName>
</protein>
<feature type="binding site" evidence="6">
    <location>
        <position position="125"/>
    </location>
    <ligand>
        <name>substrate</name>
    </ligand>
</feature>
<feature type="binding site" evidence="6">
    <location>
        <position position="156"/>
    </location>
    <ligand>
        <name>substrate</name>
    </ligand>
</feature>